<dbReference type="PRINTS" id="PR00598">
    <property type="entry name" value="HTHMARR"/>
</dbReference>
<evidence type="ECO:0000259" key="5">
    <source>
        <dbReference type="PROSITE" id="PS50995"/>
    </source>
</evidence>
<dbReference type="EMBL" id="FQUW01000009">
    <property type="protein sequence ID" value="SHE83636.1"/>
    <property type="molecule type" value="Genomic_DNA"/>
</dbReference>
<protein>
    <submittedName>
        <fullName evidence="6">DNA-binding transcriptional regulator, MarR family</fullName>
    </submittedName>
</protein>
<dbReference type="AlphaFoldDB" id="A0A1M4WQX8"/>
<evidence type="ECO:0000256" key="4">
    <source>
        <dbReference type="SAM" id="MobiDB-lite"/>
    </source>
</evidence>
<dbReference type="Pfam" id="PF01047">
    <property type="entry name" value="MarR"/>
    <property type="match status" value="1"/>
</dbReference>
<feature type="region of interest" description="Disordered" evidence="4">
    <location>
        <begin position="150"/>
        <end position="189"/>
    </location>
</feature>
<accession>A0A1M4WQX8</accession>
<dbReference type="GO" id="GO:0003677">
    <property type="term" value="F:DNA binding"/>
    <property type="evidence" value="ECO:0007669"/>
    <property type="project" value="UniProtKB-KW"/>
</dbReference>
<proteinExistence type="predicted"/>
<organism evidence="6 7">
    <name type="scientific">Desulfofundulus australicus DSM 11792</name>
    <dbReference type="NCBI Taxonomy" id="1121425"/>
    <lineage>
        <taxon>Bacteria</taxon>
        <taxon>Bacillati</taxon>
        <taxon>Bacillota</taxon>
        <taxon>Clostridia</taxon>
        <taxon>Eubacteriales</taxon>
        <taxon>Peptococcaceae</taxon>
        <taxon>Desulfofundulus</taxon>
    </lineage>
</organism>
<dbReference type="Proteomes" id="UP000184196">
    <property type="component" value="Unassembled WGS sequence"/>
</dbReference>
<gene>
    <name evidence="6" type="ORF">SAMN02745218_00899</name>
</gene>
<evidence type="ECO:0000256" key="3">
    <source>
        <dbReference type="ARBA" id="ARBA00023163"/>
    </source>
</evidence>
<keyword evidence="1" id="KW-0805">Transcription regulation</keyword>
<sequence length="189" mass="20964">MTEVSNPKLSACLDRLEQVVNHVSRRLHSKMDQQLVEGLTASQFGVLMCILRRERVSVSEVAGNLGVSLSAITALVDRLCRAGYVQRRRDENDRRVVWLELTPRGREVVHSCLNTRRRVMEKYLGQLPEEDLEQLLRIYEKLLSILERDEPGAAGERRGQPGSVEQQGPAGAGASGGDGCALGKRQSDS</sequence>
<evidence type="ECO:0000256" key="2">
    <source>
        <dbReference type="ARBA" id="ARBA00023125"/>
    </source>
</evidence>
<feature type="compositionally biased region" description="Gly residues" evidence="4">
    <location>
        <begin position="170"/>
        <end position="180"/>
    </location>
</feature>
<evidence type="ECO:0000313" key="6">
    <source>
        <dbReference type="EMBL" id="SHE83636.1"/>
    </source>
</evidence>
<dbReference type="SUPFAM" id="SSF46785">
    <property type="entry name" value="Winged helix' DNA-binding domain"/>
    <property type="match status" value="1"/>
</dbReference>
<evidence type="ECO:0000313" key="7">
    <source>
        <dbReference type="Proteomes" id="UP000184196"/>
    </source>
</evidence>
<dbReference type="PANTHER" id="PTHR42756">
    <property type="entry name" value="TRANSCRIPTIONAL REGULATOR, MARR"/>
    <property type="match status" value="1"/>
</dbReference>
<name>A0A1M4WQX8_9FIRM</name>
<dbReference type="Gene3D" id="1.10.10.10">
    <property type="entry name" value="Winged helix-like DNA-binding domain superfamily/Winged helix DNA-binding domain"/>
    <property type="match status" value="1"/>
</dbReference>
<dbReference type="SMART" id="SM00347">
    <property type="entry name" value="HTH_MARR"/>
    <property type="match status" value="1"/>
</dbReference>
<keyword evidence="3" id="KW-0804">Transcription</keyword>
<keyword evidence="2 6" id="KW-0238">DNA-binding</keyword>
<dbReference type="PANTHER" id="PTHR42756:SF1">
    <property type="entry name" value="TRANSCRIPTIONAL REPRESSOR OF EMRAB OPERON"/>
    <property type="match status" value="1"/>
</dbReference>
<dbReference type="PROSITE" id="PS50995">
    <property type="entry name" value="HTH_MARR_2"/>
    <property type="match status" value="1"/>
</dbReference>
<dbReference type="InterPro" id="IPR036388">
    <property type="entry name" value="WH-like_DNA-bd_sf"/>
</dbReference>
<dbReference type="InterPro" id="IPR036390">
    <property type="entry name" value="WH_DNA-bd_sf"/>
</dbReference>
<dbReference type="GO" id="GO:0003700">
    <property type="term" value="F:DNA-binding transcription factor activity"/>
    <property type="evidence" value="ECO:0007669"/>
    <property type="project" value="InterPro"/>
</dbReference>
<dbReference type="InterPro" id="IPR000835">
    <property type="entry name" value="HTH_MarR-typ"/>
</dbReference>
<evidence type="ECO:0000256" key="1">
    <source>
        <dbReference type="ARBA" id="ARBA00023015"/>
    </source>
</evidence>
<keyword evidence="7" id="KW-1185">Reference proteome</keyword>
<feature type="compositionally biased region" description="Basic and acidic residues" evidence="4">
    <location>
        <begin position="150"/>
        <end position="159"/>
    </location>
</feature>
<feature type="domain" description="HTH marR-type" evidence="5">
    <location>
        <begin position="13"/>
        <end position="144"/>
    </location>
</feature>
<reference evidence="7" key="1">
    <citation type="submission" date="2016-11" db="EMBL/GenBank/DDBJ databases">
        <authorList>
            <person name="Varghese N."/>
            <person name="Submissions S."/>
        </authorList>
    </citation>
    <scope>NUCLEOTIDE SEQUENCE [LARGE SCALE GENOMIC DNA]</scope>
    <source>
        <strain evidence="7">DSM 11792</strain>
    </source>
</reference>